<feature type="transmembrane region" description="Helical" evidence="9">
    <location>
        <begin position="36"/>
        <end position="54"/>
    </location>
</feature>
<dbReference type="EMBL" id="BLVP01000002">
    <property type="protein sequence ID" value="GFM36112.1"/>
    <property type="molecule type" value="Genomic_DNA"/>
</dbReference>
<evidence type="ECO:0000256" key="6">
    <source>
        <dbReference type="ARBA" id="ARBA00022989"/>
    </source>
</evidence>
<dbReference type="GO" id="GO:0005886">
    <property type="term" value="C:plasma membrane"/>
    <property type="evidence" value="ECO:0007669"/>
    <property type="project" value="UniProtKB-SubCell"/>
</dbReference>
<feature type="transmembrane region" description="Helical" evidence="9">
    <location>
        <begin position="12"/>
        <end position="30"/>
    </location>
</feature>
<keyword evidence="5 9" id="KW-0812">Transmembrane</keyword>
<accession>A0A7J0BSG1</accession>
<evidence type="ECO:0000313" key="10">
    <source>
        <dbReference type="EMBL" id="GFM36112.1"/>
    </source>
</evidence>
<evidence type="ECO:0000256" key="7">
    <source>
        <dbReference type="ARBA" id="ARBA00023136"/>
    </source>
</evidence>
<evidence type="ECO:0000256" key="3">
    <source>
        <dbReference type="ARBA" id="ARBA00022448"/>
    </source>
</evidence>
<feature type="transmembrane region" description="Helical" evidence="9">
    <location>
        <begin position="66"/>
        <end position="90"/>
    </location>
</feature>
<dbReference type="GO" id="GO:0055085">
    <property type="term" value="P:transmembrane transport"/>
    <property type="evidence" value="ECO:0007669"/>
    <property type="project" value="TreeGrafter"/>
</dbReference>
<dbReference type="Proteomes" id="UP000503820">
    <property type="component" value="Unassembled WGS sequence"/>
</dbReference>
<reference evidence="10 11" key="1">
    <citation type="submission" date="2020-05" db="EMBL/GenBank/DDBJ databases">
        <title>Draft genome sequence of Desulfovibrio psychrotolerans JS1T.</title>
        <authorList>
            <person name="Ueno A."/>
            <person name="Tamazawa S."/>
            <person name="Tamamura S."/>
            <person name="Murakami T."/>
            <person name="Kiyama T."/>
            <person name="Inomata H."/>
            <person name="Amano Y."/>
            <person name="Miyakawa K."/>
            <person name="Tamaki H."/>
            <person name="Naganuma T."/>
            <person name="Kaneko K."/>
        </authorList>
    </citation>
    <scope>NUCLEOTIDE SEQUENCE [LARGE SCALE GENOMIC DNA]</scope>
    <source>
        <strain evidence="10 11">JS1</strain>
    </source>
</reference>
<evidence type="ECO:0000256" key="2">
    <source>
        <dbReference type="ARBA" id="ARBA00009773"/>
    </source>
</evidence>
<dbReference type="InterPro" id="IPR002549">
    <property type="entry name" value="AI-2E-like"/>
</dbReference>
<proteinExistence type="inferred from homology"/>
<evidence type="ECO:0000313" key="11">
    <source>
        <dbReference type="Proteomes" id="UP000503820"/>
    </source>
</evidence>
<dbReference type="Pfam" id="PF01594">
    <property type="entry name" value="AI-2E_transport"/>
    <property type="match status" value="1"/>
</dbReference>
<feature type="transmembrane region" description="Helical" evidence="9">
    <location>
        <begin position="327"/>
        <end position="354"/>
    </location>
</feature>
<comment type="caution">
    <text evidence="10">The sequence shown here is derived from an EMBL/GenBank/DDBJ whole genome shotgun (WGS) entry which is preliminary data.</text>
</comment>
<feature type="region of interest" description="Disordered" evidence="8">
    <location>
        <begin position="370"/>
        <end position="425"/>
    </location>
</feature>
<dbReference type="AlphaFoldDB" id="A0A7J0BSG1"/>
<evidence type="ECO:0000256" key="5">
    <source>
        <dbReference type="ARBA" id="ARBA00022692"/>
    </source>
</evidence>
<keyword evidence="3" id="KW-0813">Transport</keyword>
<feature type="transmembrane region" description="Helical" evidence="9">
    <location>
        <begin position="265"/>
        <end position="283"/>
    </location>
</feature>
<organism evidence="10 11">
    <name type="scientific">Desulfovibrio psychrotolerans</name>
    <dbReference type="NCBI Taxonomy" id="415242"/>
    <lineage>
        <taxon>Bacteria</taxon>
        <taxon>Pseudomonadati</taxon>
        <taxon>Thermodesulfobacteriota</taxon>
        <taxon>Desulfovibrionia</taxon>
        <taxon>Desulfovibrionales</taxon>
        <taxon>Desulfovibrionaceae</taxon>
        <taxon>Desulfovibrio</taxon>
    </lineage>
</organism>
<dbReference type="RefSeq" id="WP_174408793.1">
    <property type="nucleotide sequence ID" value="NZ_BLVP01000002.1"/>
</dbReference>
<keyword evidence="6 9" id="KW-1133">Transmembrane helix</keyword>
<name>A0A7J0BSG1_9BACT</name>
<evidence type="ECO:0000256" key="9">
    <source>
        <dbReference type="SAM" id="Phobius"/>
    </source>
</evidence>
<feature type="compositionally biased region" description="Polar residues" evidence="8">
    <location>
        <begin position="416"/>
        <end position="425"/>
    </location>
</feature>
<evidence type="ECO:0000256" key="8">
    <source>
        <dbReference type="SAM" id="MobiDB-lite"/>
    </source>
</evidence>
<keyword evidence="11" id="KW-1185">Reference proteome</keyword>
<comment type="similarity">
    <text evidence="2">Belongs to the autoinducer-2 exporter (AI-2E) (TC 2.A.86) family.</text>
</comment>
<dbReference type="PANTHER" id="PTHR21716:SF53">
    <property type="entry name" value="PERMEASE PERM-RELATED"/>
    <property type="match status" value="1"/>
</dbReference>
<comment type="subcellular location">
    <subcellularLocation>
        <location evidence="1">Cell membrane</location>
        <topology evidence="1">Multi-pass membrane protein</topology>
    </subcellularLocation>
</comment>
<protein>
    <submittedName>
        <fullName evidence="10">AI-2E family transporter</fullName>
    </submittedName>
</protein>
<gene>
    <name evidence="10" type="ORF">DSM19430T_07960</name>
</gene>
<keyword evidence="4" id="KW-1003">Cell membrane</keyword>
<feature type="transmembrane region" description="Helical" evidence="9">
    <location>
        <begin position="229"/>
        <end position="259"/>
    </location>
</feature>
<evidence type="ECO:0000256" key="1">
    <source>
        <dbReference type="ARBA" id="ARBA00004651"/>
    </source>
</evidence>
<evidence type="ECO:0000256" key="4">
    <source>
        <dbReference type="ARBA" id="ARBA00022475"/>
    </source>
</evidence>
<sequence>MVISDKPFTFDRVIRIAITVGLLWGIVTVLGYLSDVLVPFVVALILAYLAHPLVMAVETRIRNRQAAVLLSLAIIVFAISTLFSFVMPYIMAEVKHMGRLITAFATNSDLAAKASRQLPEEVWIVLRDALTQSDLREFFTSSQGLDMVQTMAKKVLPGLWGAVKGARDIILAITGLLIIVLYTVFLLLDFRKVQENWQSMLPVTWREPVALFVRDFEAGMNRYFRAQALVAGIVGVLFAIAFSLMGLPMGIMLGLFIGLLNMVPYLQILGFIPAVMLGVVHWLETDMSLSLVMGLILAIFAVVQLIQDAVLVPRVMGKAMGLSPWMILLSLSVWGKLLGLLGLLIALPMTVLCLSYYRRIIEPVPPGTAGPITPDAAKPSPPVQNTSDKAPADETPLQPDTAETPAEAHKNAPPATEQNNNAKER</sequence>
<dbReference type="PANTHER" id="PTHR21716">
    <property type="entry name" value="TRANSMEMBRANE PROTEIN"/>
    <property type="match status" value="1"/>
</dbReference>
<feature type="transmembrane region" description="Helical" evidence="9">
    <location>
        <begin position="290"/>
        <end position="307"/>
    </location>
</feature>
<keyword evidence="7 9" id="KW-0472">Membrane</keyword>
<feature type="transmembrane region" description="Helical" evidence="9">
    <location>
        <begin position="169"/>
        <end position="190"/>
    </location>
</feature>